<organism evidence="3 4">
    <name type="scientific">Ranitomeya imitator</name>
    <name type="common">mimic poison frog</name>
    <dbReference type="NCBI Taxonomy" id="111125"/>
    <lineage>
        <taxon>Eukaryota</taxon>
        <taxon>Metazoa</taxon>
        <taxon>Chordata</taxon>
        <taxon>Craniata</taxon>
        <taxon>Vertebrata</taxon>
        <taxon>Euteleostomi</taxon>
        <taxon>Amphibia</taxon>
        <taxon>Batrachia</taxon>
        <taxon>Anura</taxon>
        <taxon>Neobatrachia</taxon>
        <taxon>Hyloidea</taxon>
        <taxon>Dendrobatidae</taxon>
        <taxon>Dendrobatinae</taxon>
        <taxon>Ranitomeya</taxon>
    </lineage>
</organism>
<reference evidence="3" key="1">
    <citation type="submission" date="2023-07" db="EMBL/GenBank/DDBJ databases">
        <authorList>
            <person name="Stuckert A."/>
        </authorList>
    </citation>
    <scope>NUCLEOTIDE SEQUENCE</scope>
</reference>
<sequence length="147" mass="16836">MWNPGNLLFLFLILELIPQPGASQGGNLWKYGSNCGRFLKDANMNDRFYLNLVENATYETCPHNIIRFKLPGGIFCGERGQSWVENVTGCIDQGRRRCLKRPEIPKGSNEKLLSTTQKNHMYNQSSSVSGTVYTDLERRNRDVFRIC</sequence>
<feature type="signal peptide" evidence="1">
    <location>
        <begin position="1"/>
        <end position="23"/>
    </location>
</feature>
<proteinExistence type="predicted"/>
<keyword evidence="1" id="KW-0732">Signal</keyword>
<dbReference type="Proteomes" id="UP001176940">
    <property type="component" value="Unassembled WGS sequence"/>
</dbReference>
<evidence type="ECO:0000259" key="2">
    <source>
        <dbReference type="Pfam" id="PF20902"/>
    </source>
</evidence>
<name>A0ABN9KPZ9_9NEOB</name>
<evidence type="ECO:0000313" key="3">
    <source>
        <dbReference type="EMBL" id="CAJ0919187.1"/>
    </source>
</evidence>
<feature type="domain" description="C-X-C motif chemokine 16" evidence="2">
    <location>
        <begin position="46"/>
        <end position="95"/>
    </location>
</feature>
<evidence type="ECO:0000256" key="1">
    <source>
        <dbReference type="SAM" id="SignalP"/>
    </source>
</evidence>
<feature type="chain" id="PRO_5047199469" description="C-X-C motif chemokine 16 domain-containing protein" evidence="1">
    <location>
        <begin position="24"/>
        <end position="147"/>
    </location>
</feature>
<comment type="caution">
    <text evidence="3">The sequence shown here is derived from an EMBL/GenBank/DDBJ whole genome shotgun (WGS) entry which is preliminary data.</text>
</comment>
<accession>A0ABN9KPZ9</accession>
<evidence type="ECO:0000313" key="4">
    <source>
        <dbReference type="Proteomes" id="UP001176940"/>
    </source>
</evidence>
<keyword evidence="4" id="KW-1185">Reference proteome</keyword>
<dbReference type="EMBL" id="CAUEEQ010001209">
    <property type="protein sequence ID" value="CAJ0919187.1"/>
    <property type="molecule type" value="Genomic_DNA"/>
</dbReference>
<dbReference type="Pfam" id="PF20902">
    <property type="entry name" value="CXCL16"/>
    <property type="match status" value="1"/>
</dbReference>
<protein>
    <recommendedName>
        <fullName evidence="2">C-X-C motif chemokine 16 domain-containing protein</fullName>
    </recommendedName>
</protein>
<dbReference type="InterPro" id="IPR048585">
    <property type="entry name" value="CXCL16_dom"/>
</dbReference>
<gene>
    <name evidence="3" type="ORF">RIMI_LOCUS959209</name>
</gene>